<feature type="region of interest" description="Disordered" evidence="1">
    <location>
        <begin position="370"/>
        <end position="393"/>
    </location>
</feature>
<dbReference type="Pfam" id="PF26019">
    <property type="entry name" value="HTH_TIMELESS"/>
    <property type="match status" value="1"/>
</dbReference>
<dbReference type="Proteomes" id="UP000046395">
    <property type="component" value="Unassembled WGS sequence"/>
</dbReference>
<dbReference type="PANTHER" id="PTHR22940:SF5">
    <property type="entry name" value="PROTEIN TIMELESS"/>
    <property type="match status" value="1"/>
</dbReference>
<dbReference type="AlphaFoldDB" id="A0A5S6Q4B1"/>
<evidence type="ECO:0000313" key="2">
    <source>
        <dbReference type="Proteomes" id="UP000046395"/>
    </source>
</evidence>
<dbReference type="GO" id="GO:0003677">
    <property type="term" value="F:DNA binding"/>
    <property type="evidence" value="ECO:0007669"/>
    <property type="project" value="TreeGrafter"/>
</dbReference>
<proteinExistence type="predicted"/>
<organism evidence="2 3">
    <name type="scientific">Trichuris muris</name>
    <name type="common">Mouse whipworm</name>
    <dbReference type="NCBI Taxonomy" id="70415"/>
    <lineage>
        <taxon>Eukaryota</taxon>
        <taxon>Metazoa</taxon>
        <taxon>Ecdysozoa</taxon>
        <taxon>Nematoda</taxon>
        <taxon>Enoplea</taxon>
        <taxon>Dorylaimia</taxon>
        <taxon>Trichinellida</taxon>
        <taxon>Trichuridae</taxon>
        <taxon>Trichuris</taxon>
    </lineage>
</organism>
<dbReference type="STRING" id="70415.A0A5S6Q4B1"/>
<sequence>MLRRIAFELRLAPMLYQAGLFRILQRCGAADRVAPSGSATRNWSPKLPAEILFWKSAREAFELEHGYGSFNRSDGTMLLRTEVFDARIRQLYSEFSGNPSRPLESLIGFLEERLQGECSRKKIIRALKRCDIPFMLPLSDRVKARGHWTADEEDQLRCLYEKFKDQRDCCKSIATAMSTGRSKGQVKRKLKELGLPLRTKSRRLAKAQSEDIGVYEQPELFSTDIFENDVCCSEESRDSMSSSTEEEDDLLPSIGLPALVGSLKEAGFTEAIDWLTRVIMEVVEENKSFEIGEAVPIVPTDDIHFKAMRRLQHKYWRIPSTFSVLQLKGCIERLKEACALGKGSPTEEPLEAVASHPAIQVELSASPDAKRFKGECDRSSNEEDIDGSKVRGSDSEFVDDELMANTSFHNFVCDDDE</sequence>
<accession>A0A5S6Q4B1</accession>
<dbReference type="WBParaSite" id="TMUE_0000002071.1">
    <property type="protein sequence ID" value="TMUE_0000002071.1"/>
    <property type="gene ID" value="WBGene00297932"/>
</dbReference>
<keyword evidence="2" id="KW-1185">Reference proteome</keyword>
<evidence type="ECO:0000313" key="3">
    <source>
        <dbReference type="WBParaSite" id="TMUE_0000002071.1"/>
    </source>
</evidence>
<dbReference type="InterPro" id="IPR044998">
    <property type="entry name" value="Timeless"/>
</dbReference>
<dbReference type="GO" id="GO:0043111">
    <property type="term" value="P:replication fork arrest"/>
    <property type="evidence" value="ECO:0007669"/>
    <property type="project" value="TreeGrafter"/>
</dbReference>
<dbReference type="GO" id="GO:0031298">
    <property type="term" value="C:replication fork protection complex"/>
    <property type="evidence" value="ECO:0007669"/>
    <property type="project" value="TreeGrafter"/>
</dbReference>
<reference evidence="3" key="1">
    <citation type="submission" date="2019-12" db="UniProtKB">
        <authorList>
            <consortium name="WormBaseParasite"/>
        </authorList>
    </citation>
    <scope>IDENTIFICATION</scope>
</reference>
<dbReference type="PANTHER" id="PTHR22940">
    <property type="entry name" value="TIMEOUT/TIMELESS-2"/>
    <property type="match status" value="1"/>
</dbReference>
<name>A0A5S6Q4B1_TRIMR</name>
<protein>
    <submittedName>
        <fullName evidence="3">TIMELESS_C domain-containing protein</fullName>
    </submittedName>
</protein>
<evidence type="ECO:0000256" key="1">
    <source>
        <dbReference type="SAM" id="MobiDB-lite"/>
    </source>
</evidence>
<dbReference type="GO" id="GO:0006281">
    <property type="term" value="P:DNA repair"/>
    <property type="evidence" value="ECO:0007669"/>
    <property type="project" value="TreeGrafter"/>
</dbReference>
<dbReference type="GO" id="GO:0000076">
    <property type="term" value="P:DNA replication checkpoint signaling"/>
    <property type="evidence" value="ECO:0007669"/>
    <property type="project" value="TreeGrafter"/>
</dbReference>